<feature type="compositionally biased region" description="Basic and acidic residues" evidence="1">
    <location>
        <begin position="11"/>
        <end position="27"/>
    </location>
</feature>
<dbReference type="EMBL" id="NJEU01001694">
    <property type="protein sequence ID" value="PHH61940.1"/>
    <property type="molecule type" value="Genomic_DNA"/>
</dbReference>
<dbReference type="InterPro" id="IPR006994">
    <property type="entry name" value="TCF25/Rqc1"/>
</dbReference>
<dbReference type="PANTHER" id="PTHR22684">
    <property type="entry name" value="NULP1-RELATED"/>
    <property type="match status" value="1"/>
</dbReference>
<feature type="region of interest" description="Disordered" evidence="1">
    <location>
        <begin position="179"/>
        <end position="203"/>
    </location>
</feature>
<evidence type="ECO:0008006" key="4">
    <source>
        <dbReference type="Google" id="ProtNLM"/>
    </source>
</evidence>
<dbReference type="PANTHER" id="PTHR22684:SF0">
    <property type="entry name" value="RIBOSOME QUALITY CONTROL COMPLEX SUBUNIT TCF25"/>
    <property type="match status" value="1"/>
</dbReference>
<sequence length="710" mass="80244">MSTRQLRKLQQQRELEKEKQLAAKTLDESEGDDVSTPATGQRNLFAALGNDNNSASEGEDQDDRDTVADHAQAVESVRQSETVIKKSKKNKGKNKGKNRDKSSSQIVGASADITSDNQDEDEIDRAMKELKIIPREANITSPGRGDDETAFRFSQIFSIKTHHLRVANEMRSLFGKDVIESTDAEEQPESNRRRRGAVNQQADLETFLREPPGAPKLPEYSLRRNIFVQGKDHWPRQSAGGLTMKEVSKAADGSLTEYTYVHDKNYDSMQALFFACVQIGDPMRLVHLLKRIPYHVSTLLQVSSVAKQDQNMALASELCERALFTFGRVTTSSFRQDIERGRVRLDFRRPENRQFWLAGYLYLKSLVRKGTYRTALEWAKLLFSLDPKDPYGVRHYIHVLGIRSYEPHWLIDFISSLDQMIDNRDIIYLRQSLVLAKLQIGDMVGARNDVIDGMKRVPWLYCALFQELGLDAPPSIWGFNAESNARSFWVKLYLHQAKELWSNAAATRLVQDVAKGLDRVDLTKLPFDDAPPDLGTIRLVYLEGQTTLLGLAPKDLLERQPNYEFDPLPPAEEDNIFSSEGVQLPWRQTGHGAAIGNSDQLLAEMENWARRHGVLVGDDDEDDEIRALREADDEELRRDIEAQFHHANEPGVMDALLQMLGMGWRRELEAEEEGETAEDGGSDRDSLQDLHQSNTGAQGPPGAWPADQDG</sequence>
<evidence type="ECO:0000313" key="3">
    <source>
        <dbReference type="Proteomes" id="UP000224854"/>
    </source>
</evidence>
<evidence type="ECO:0000313" key="2">
    <source>
        <dbReference type="EMBL" id="PHH61940.1"/>
    </source>
</evidence>
<dbReference type="AlphaFoldDB" id="A0A2C5Y3E9"/>
<organism evidence="2 3">
    <name type="scientific">Ophiocordyceps australis</name>
    <dbReference type="NCBI Taxonomy" id="1399860"/>
    <lineage>
        <taxon>Eukaryota</taxon>
        <taxon>Fungi</taxon>
        <taxon>Dikarya</taxon>
        <taxon>Ascomycota</taxon>
        <taxon>Pezizomycotina</taxon>
        <taxon>Sordariomycetes</taxon>
        <taxon>Hypocreomycetidae</taxon>
        <taxon>Hypocreales</taxon>
        <taxon>Ophiocordycipitaceae</taxon>
        <taxon>Ophiocordyceps</taxon>
    </lineage>
</organism>
<feature type="compositionally biased region" description="Basic residues" evidence="1">
    <location>
        <begin position="85"/>
        <end position="96"/>
    </location>
</feature>
<reference evidence="2 3" key="1">
    <citation type="submission" date="2017-06" db="EMBL/GenBank/DDBJ databases">
        <title>Ant-infecting Ophiocordyceps genomes reveal a high diversity of potential behavioral manipulation genes and a possible major role for enterotoxins.</title>
        <authorList>
            <person name="De Bekker C."/>
            <person name="Evans H.C."/>
            <person name="Brachmann A."/>
            <person name="Hughes D.P."/>
        </authorList>
    </citation>
    <scope>NUCLEOTIDE SEQUENCE [LARGE SCALE GENOMIC DNA]</scope>
    <source>
        <strain evidence="2 3">1348a</strain>
    </source>
</reference>
<name>A0A2C5Y3E9_9HYPO</name>
<feature type="region of interest" description="Disordered" evidence="1">
    <location>
        <begin position="668"/>
        <end position="710"/>
    </location>
</feature>
<protein>
    <recommendedName>
        <fullName evidence="4">Transcription factor 25</fullName>
    </recommendedName>
</protein>
<dbReference type="GO" id="GO:0072344">
    <property type="term" value="P:rescue of stalled ribosome"/>
    <property type="evidence" value="ECO:0007669"/>
    <property type="project" value="TreeGrafter"/>
</dbReference>
<proteinExistence type="predicted"/>
<gene>
    <name evidence="2" type="ORF">CDD82_2067</name>
</gene>
<dbReference type="OrthoDB" id="205993at2759"/>
<keyword evidence="3" id="KW-1185">Reference proteome</keyword>
<feature type="region of interest" description="Disordered" evidence="1">
    <location>
        <begin position="1"/>
        <end position="121"/>
    </location>
</feature>
<feature type="compositionally biased region" description="Acidic residues" evidence="1">
    <location>
        <begin position="669"/>
        <end position="680"/>
    </location>
</feature>
<accession>A0A2C5Y3E9</accession>
<dbReference type="GO" id="GO:1990112">
    <property type="term" value="C:RQC complex"/>
    <property type="evidence" value="ECO:0007669"/>
    <property type="project" value="TreeGrafter"/>
</dbReference>
<comment type="caution">
    <text evidence="2">The sequence shown here is derived from an EMBL/GenBank/DDBJ whole genome shotgun (WGS) entry which is preliminary data.</text>
</comment>
<dbReference type="GO" id="GO:1990116">
    <property type="term" value="P:ribosome-associated ubiquitin-dependent protein catabolic process"/>
    <property type="evidence" value="ECO:0007669"/>
    <property type="project" value="TreeGrafter"/>
</dbReference>
<dbReference type="Proteomes" id="UP000224854">
    <property type="component" value="Unassembled WGS sequence"/>
</dbReference>
<dbReference type="Pfam" id="PF04910">
    <property type="entry name" value="Tcf25"/>
    <property type="match status" value="1"/>
</dbReference>
<evidence type="ECO:0000256" key="1">
    <source>
        <dbReference type="SAM" id="MobiDB-lite"/>
    </source>
</evidence>